<dbReference type="AlphaFoldDB" id="A0A2N1NPL5"/>
<keyword evidence="1" id="KW-1133">Transmembrane helix</keyword>
<reference evidence="2 3" key="2">
    <citation type="submission" date="2017-10" db="EMBL/GenBank/DDBJ databases">
        <title>Extensive intraspecific genome diversity in a model arbuscular mycorrhizal fungus.</title>
        <authorList>
            <person name="Chen E.C.H."/>
            <person name="Morin E."/>
            <person name="Baudet D."/>
            <person name="Noel J."/>
            <person name="Ndikumana S."/>
            <person name="Charron P."/>
            <person name="St-Onge C."/>
            <person name="Giorgi J."/>
            <person name="Grigoriev I.V."/>
            <person name="Roux C."/>
            <person name="Martin F.M."/>
            <person name="Corradi N."/>
        </authorList>
    </citation>
    <scope>NUCLEOTIDE SEQUENCE [LARGE SCALE GENOMIC DNA]</scope>
    <source>
        <strain evidence="2 3">C2</strain>
    </source>
</reference>
<feature type="transmembrane region" description="Helical" evidence="1">
    <location>
        <begin position="6"/>
        <end position="23"/>
    </location>
</feature>
<protein>
    <submittedName>
        <fullName evidence="2">Uncharacterized protein</fullName>
    </submittedName>
</protein>
<reference evidence="2 3" key="1">
    <citation type="submission" date="2016-04" db="EMBL/GenBank/DDBJ databases">
        <title>Genome analyses suggest a sexual origin of heterokaryosis in a supposedly ancient asexual fungus.</title>
        <authorList>
            <person name="Ropars J."/>
            <person name="Sedzielewska K."/>
            <person name="Noel J."/>
            <person name="Charron P."/>
            <person name="Farinelli L."/>
            <person name="Marton T."/>
            <person name="Kruger M."/>
            <person name="Pelin A."/>
            <person name="Brachmann A."/>
            <person name="Corradi N."/>
        </authorList>
    </citation>
    <scope>NUCLEOTIDE SEQUENCE [LARGE SCALE GENOMIC DNA]</scope>
    <source>
        <strain evidence="2 3">C2</strain>
    </source>
</reference>
<dbReference type="Proteomes" id="UP000233469">
    <property type="component" value="Unassembled WGS sequence"/>
</dbReference>
<dbReference type="EMBL" id="LLXL01000218">
    <property type="protein sequence ID" value="PKK75852.1"/>
    <property type="molecule type" value="Genomic_DNA"/>
</dbReference>
<sequence length="77" mass="9429">MILLHGHVLTCLRFFIFYFYFFFPNINFINNMTIAETTHHVLDDVHLLIKYLSTKNKTKTYKQEHYNYSQHQNKTEI</sequence>
<gene>
    <name evidence="2" type="ORF">RhiirC2_207504</name>
</gene>
<evidence type="ECO:0000256" key="1">
    <source>
        <dbReference type="SAM" id="Phobius"/>
    </source>
</evidence>
<name>A0A2N1NPL5_9GLOM</name>
<evidence type="ECO:0000313" key="3">
    <source>
        <dbReference type="Proteomes" id="UP000233469"/>
    </source>
</evidence>
<proteinExistence type="predicted"/>
<evidence type="ECO:0000313" key="2">
    <source>
        <dbReference type="EMBL" id="PKK75852.1"/>
    </source>
</evidence>
<comment type="caution">
    <text evidence="2">The sequence shown here is derived from an EMBL/GenBank/DDBJ whole genome shotgun (WGS) entry which is preliminary data.</text>
</comment>
<keyword evidence="1" id="KW-0472">Membrane</keyword>
<organism evidence="2 3">
    <name type="scientific">Rhizophagus irregularis</name>
    <dbReference type="NCBI Taxonomy" id="588596"/>
    <lineage>
        <taxon>Eukaryota</taxon>
        <taxon>Fungi</taxon>
        <taxon>Fungi incertae sedis</taxon>
        <taxon>Mucoromycota</taxon>
        <taxon>Glomeromycotina</taxon>
        <taxon>Glomeromycetes</taxon>
        <taxon>Glomerales</taxon>
        <taxon>Glomeraceae</taxon>
        <taxon>Rhizophagus</taxon>
    </lineage>
</organism>
<keyword evidence="1" id="KW-0812">Transmembrane</keyword>
<accession>A0A2N1NPL5</accession>